<dbReference type="InterPro" id="IPR029044">
    <property type="entry name" value="Nucleotide-diphossugar_trans"/>
</dbReference>
<protein>
    <submittedName>
        <fullName evidence="2">Glycosyltransferase family 2 protein</fullName>
    </submittedName>
</protein>
<evidence type="ECO:0000259" key="1">
    <source>
        <dbReference type="Pfam" id="PF00535"/>
    </source>
</evidence>
<dbReference type="PANTHER" id="PTHR43685">
    <property type="entry name" value="GLYCOSYLTRANSFERASE"/>
    <property type="match status" value="1"/>
</dbReference>
<dbReference type="SUPFAM" id="SSF53448">
    <property type="entry name" value="Nucleotide-diphospho-sugar transferases"/>
    <property type="match status" value="1"/>
</dbReference>
<dbReference type="AlphaFoldDB" id="A0A2T2WS56"/>
<proteinExistence type="predicted"/>
<name>A0A2T2WS56_SULTH</name>
<dbReference type="Gene3D" id="3.90.550.10">
    <property type="entry name" value="Spore Coat Polysaccharide Biosynthesis Protein SpsA, Chain A"/>
    <property type="match status" value="1"/>
</dbReference>
<keyword evidence="2" id="KW-0808">Transferase</keyword>
<dbReference type="Proteomes" id="UP000242705">
    <property type="component" value="Unassembled WGS sequence"/>
</dbReference>
<organism evidence="2 3">
    <name type="scientific">Sulfobacillus thermosulfidooxidans</name>
    <dbReference type="NCBI Taxonomy" id="28034"/>
    <lineage>
        <taxon>Bacteria</taxon>
        <taxon>Bacillati</taxon>
        <taxon>Bacillota</taxon>
        <taxon>Clostridia</taxon>
        <taxon>Eubacteriales</taxon>
        <taxon>Clostridiales Family XVII. Incertae Sedis</taxon>
        <taxon>Sulfobacillus</taxon>
    </lineage>
</organism>
<evidence type="ECO:0000313" key="2">
    <source>
        <dbReference type="EMBL" id="PSR25078.1"/>
    </source>
</evidence>
<dbReference type="Pfam" id="PF00535">
    <property type="entry name" value="Glycos_transf_2"/>
    <property type="match status" value="1"/>
</dbReference>
<dbReference type="InterPro" id="IPR001173">
    <property type="entry name" value="Glyco_trans_2-like"/>
</dbReference>
<sequence length="306" mass="35592">MSTQIQAGECMTGVTIVIPVWYGRDFLSRCLESVRQQEKVPYPIQVIVVEDGTPEHYMAEDIAYRYHAEYHYIPKNQGVAHARRFGANLSVFDDGFLAFLDQDDFWYPTFLTVMIDTLSRHPDRGFAVANADIVFSSGRKYQLYQTKFPSLRLQDLKMFNHIVTPSQVLMRLQAFRQIHWTGELKTPGADDWLLWLSLSSQGFPGIFVPKTLIAYLEHEGGAHQNISKMRQSEASVVEDWFPQLGFSKWDQRRYWAGVEIERALHHAYQKDWGQFIRRLTLATVKDPTAALSAAWYRIERKLKHWV</sequence>
<dbReference type="PANTHER" id="PTHR43685:SF14">
    <property type="entry name" value="GLYCOSYLTRANSFERASE 2-LIKE DOMAIN-CONTAINING PROTEIN"/>
    <property type="match status" value="1"/>
</dbReference>
<dbReference type="CDD" id="cd00761">
    <property type="entry name" value="Glyco_tranf_GTA_type"/>
    <property type="match status" value="1"/>
</dbReference>
<feature type="domain" description="Glycosyltransferase 2-like" evidence="1">
    <location>
        <begin position="15"/>
        <end position="177"/>
    </location>
</feature>
<gene>
    <name evidence="2" type="ORF">C7B47_13090</name>
</gene>
<dbReference type="InterPro" id="IPR050834">
    <property type="entry name" value="Glycosyltransf_2"/>
</dbReference>
<reference evidence="2 3" key="1">
    <citation type="journal article" date="2014" name="BMC Genomics">
        <title>Comparison of environmental and isolate Sulfobacillus genomes reveals diverse carbon, sulfur, nitrogen, and hydrogen metabolisms.</title>
        <authorList>
            <person name="Justice N.B."/>
            <person name="Norman A."/>
            <person name="Brown C.T."/>
            <person name="Singh A."/>
            <person name="Thomas B.C."/>
            <person name="Banfield J.F."/>
        </authorList>
    </citation>
    <scope>NUCLEOTIDE SEQUENCE [LARGE SCALE GENOMIC DNA]</scope>
    <source>
        <strain evidence="2">AMDSBA5</strain>
    </source>
</reference>
<comment type="caution">
    <text evidence="2">The sequence shown here is derived from an EMBL/GenBank/DDBJ whole genome shotgun (WGS) entry which is preliminary data.</text>
</comment>
<dbReference type="GO" id="GO:0016740">
    <property type="term" value="F:transferase activity"/>
    <property type="evidence" value="ECO:0007669"/>
    <property type="project" value="UniProtKB-KW"/>
</dbReference>
<accession>A0A2T2WS56</accession>
<evidence type="ECO:0000313" key="3">
    <source>
        <dbReference type="Proteomes" id="UP000242705"/>
    </source>
</evidence>
<dbReference type="EMBL" id="PXYX01000036">
    <property type="protein sequence ID" value="PSR25078.1"/>
    <property type="molecule type" value="Genomic_DNA"/>
</dbReference>